<protein>
    <recommendedName>
        <fullName evidence="1">MIP18 family-like domain-containing protein</fullName>
    </recommendedName>
</protein>
<dbReference type="EMBL" id="LT605205">
    <property type="protein sequence ID" value="SCD19075.1"/>
    <property type="molecule type" value="Genomic_DNA"/>
</dbReference>
<dbReference type="InterPro" id="IPR034904">
    <property type="entry name" value="FSCA_dom_sf"/>
</dbReference>
<evidence type="ECO:0000313" key="3">
    <source>
        <dbReference type="Proteomes" id="UP000187464"/>
    </source>
</evidence>
<reference evidence="2 3" key="1">
    <citation type="submission" date="2016-08" db="EMBL/GenBank/DDBJ databases">
        <authorList>
            <person name="Seilhamer J.J."/>
        </authorList>
    </citation>
    <scope>NUCLEOTIDE SEQUENCE [LARGE SCALE GENOMIC DNA]</scope>
    <source>
        <strain evidence="2">M3/6</strain>
    </source>
</reference>
<dbReference type="PANTHER" id="PTHR42831">
    <property type="entry name" value="FE-S PROTEIN MATURATION AUXILIARY FACTOR YITW"/>
    <property type="match status" value="1"/>
</dbReference>
<dbReference type="AlphaFoldDB" id="A0A1R3T536"/>
<accession>A0A1R3T536</accession>
<dbReference type="RefSeq" id="WP_076931966.1">
    <property type="nucleotide sequence ID" value="NZ_LT605205.1"/>
</dbReference>
<feature type="domain" description="MIP18 family-like" evidence="1">
    <location>
        <begin position="10"/>
        <end position="80"/>
    </location>
</feature>
<dbReference type="Gene3D" id="3.30.300.130">
    <property type="entry name" value="Fe-S cluster assembly (FSCA)"/>
    <property type="match status" value="1"/>
</dbReference>
<evidence type="ECO:0000259" key="1">
    <source>
        <dbReference type="Pfam" id="PF01883"/>
    </source>
</evidence>
<dbReference type="SUPFAM" id="SSF117916">
    <property type="entry name" value="Fe-S cluster assembly (FSCA) domain-like"/>
    <property type="match status" value="1"/>
</dbReference>
<dbReference type="Pfam" id="PF01883">
    <property type="entry name" value="FeS_assembly_P"/>
    <property type="match status" value="1"/>
</dbReference>
<name>A0A1R3T536_9BACT</name>
<keyword evidence="3" id="KW-1185">Reference proteome</keyword>
<organism evidence="2 3">
    <name type="scientific">Proteiniphilum saccharofermentans</name>
    <dbReference type="NCBI Taxonomy" id="1642647"/>
    <lineage>
        <taxon>Bacteria</taxon>
        <taxon>Pseudomonadati</taxon>
        <taxon>Bacteroidota</taxon>
        <taxon>Bacteroidia</taxon>
        <taxon>Bacteroidales</taxon>
        <taxon>Dysgonomonadaceae</taxon>
        <taxon>Proteiniphilum</taxon>
    </lineage>
</organism>
<dbReference type="KEGG" id="psac:PSM36_0239"/>
<dbReference type="Proteomes" id="UP000187464">
    <property type="component" value="Chromosome I"/>
</dbReference>
<proteinExistence type="predicted"/>
<dbReference type="InterPro" id="IPR052339">
    <property type="entry name" value="Fe-S_Maturation_MIP18"/>
</dbReference>
<sequence length="105" mass="12018">MNEELQALQDKIVVMLRTVYDPEIPVNIYDLGMIYDVDIDEENNVAIEMTFTSPSCPAADYILMDVQLKVESIPEVNKVDLNLTFDPPWDRSMMSEEALLELGMM</sequence>
<gene>
    <name evidence="2" type="ORF">PSM36_0239</name>
</gene>
<dbReference type="PANTHER" id="PTHR42831:SF1">
    <property type="entry name" value="FE-S PROTEIN MATURATION AUXILIARY FACTOR YITW"/>
    <property type="match status" value="1"/>
</dbReference>
<dbReference type="InterPro" id="IPR002744">
    <property type="entry name" value="MIP18-like"/>
</dbReference>
<evidence type="ECO:0000313" key="2">
    <source>
        <dbReference type="EMBL" id="SCD19075.1"/>
    </source>
</evidence>
<dbReference type="STRING" id="1642647.PSM36_0239"/>